<organism evidence="2 3">
    <name type="scientific">Immersiella caudata</name>
    <dbReference type="NCBI Taxonomy" id="314043"/>
    <lineage>
        <taxon>Eukaryota</taxon>
        <taxon>Fungi</taxon>
        <taxon>Dikarya</taxon>
        <taxon>Ascomycota</taxon>
        <taxon>Pezizomycotina</taxon>
        <taxon>Sordariomycetes</taxon>
        <taxon>Sordariomycetidae</taxon>
        <taxon>Sordariales</taxon>
        <taxon>Lasiosphaeriaceae</taxon>
        <taxon>Immersiella</taxon>
    </lineage>
</organism>
<keyword evidence="1" id="KW-0812">Transmembrane</keyword>
<proteinExistence type="predicted"/>
<evidence type="ECO:0000256" key="1">
    <source>
        <dbReference type="SAM" id="Phobius"/>
    </source>
</evidence>
<protein>
    <submittedName>
        <fullName evidence="2">Uncharacterized protein</fullName>
    </submittedName>
</protein>
<feature type="transmembrane region" description="Helical" evidence="1">
    <location>
        <begin position="46"/>
        <end position="74"/>
    </location>
</feature>
<dbReference type="AlphaFoldDB" id="A0AA39WA57"/>
<keyword evidence="3" id="KW-1185">Reference proteome</keyword>
<keyword evidence="1" id="KW-0472">Membrane</keyword>
<sequence>MARAPVSTLGSSVTALFAAVFNNLATVVAFVVTSDMGIVVGTFKPIMILDLIIIGAAFVVTTIVAGGVVAASIVMPVMPVIVANTVVISAVILAAVIVVAIIVVAAIVPIAVVRHVGWWVDLWRGLKFVEEWRLGVCGWRWEVGGGRWEVGGGRWEVDDSSLLLSEENLAGRRARHVRRCSFK</sequence>
<comment type="caution">
    <text evidence="2">The sequence shown here is derived from an EMBL/GenBank/DDBJ whole genome shotgun (WGS) entry which is preliminary data.</text>
</comment>
<feature type="transmembrane region" description="Helical" evidence="1">
    <location>
        <begin position="86"/>
        <end position="113"/>
    </location>
</feature>
<dbReference type="EMBL" id="JAULSU010000007">
    <property type="protein sequence ID" value="KAK0611202.1"/>
    <property type="molecule type" value="Genomic_DNA"/>
</dbReference>
<feature type="transmembrane region" description="Helical" evidence="1">
    <location>
        <begin position="12"/>
        <end position="34"/>
    </location>
</feature>
<evidence type="ECO:0000313" key="2">
    <source>
        <dbReference type="EMBL" id="KAK0611202.1"/>
    </source>
</evidence>
<accession>A0AA39WA57</accession>
<gene>
    <name evidence="2" type="ORF">B0T14DRAFT_500355</name>
</gene>
<keyword evidence="1" id="KW-1133">Transmembrane helix</keyword>
<reference evidence="2" key="1">
    <citation type="submission" date="2023-06" db="EMBL/GenBank/DDBJ databases">
        <title>Genome-scale phylogeny and comparative genomics of the fungal order Sordariales.</title>
        <authorList>
            <consortium name="Lawrence Berkeley National Laboratory"/>
            <person name="Hensen N."/>
            <person name="Bonometti L."/>
            <person name="Westerberg I."/>
            <person name="Brannstrom I.O."/>
            <person name="Guillou S."/>
            <person name="Cros-Aarteil S."/>
            <person name="Calhoun S."/>
            <person name="Haridas S."/>
            <person name="Kuo A."/>
            <person name="Mondo S."/>
            <person name="Pangilinan J."/>
            <person name="Riley R."/>
            <person name="Labutti K."/>
            <person name="Andreopoulos B."/>
            <person name="Lipzen A."/>
            <person name="Chen C."/>
            <person name="Yanf M."/>
            <person name="Daum C."/>
            <person name="Ng V."/>
            <person name="Clum A."/>
            <person name="Steindorff A."/>
            <person name="Ohm R."/>
            <person name="Martin F."/>
            <person name="Silar P."/>
            <person name="Natvig D."/>
            <person name="Lalanne C."/>
            <person name="Gautier V."/>
            <person name="Ament-Velasquez S.L."/>
            <person name="Kruys A."/>
            <person name="Hutchinson M.I."/>
            <person name="Powell A.J."/>
            <person name="Barry K."/>
            <person name="Miller A.N."/>
            <person name="Grigoriev I.V."/>
            <person name="Debuchy R."/>
            <person name="Gladieux P."/>
            <person name="Thoren M.H."/>
            <person name="Johannesson H."/>
        </authorList>
    </citation>
    <scope>NUCLEOTIDE SEQUENCE</scope>
    <source>
        <strain evidence="2">CBS 606.72</strain>
    </source>
</reference>
<name>A0AA39WA57_9PEZI</name>
<evidence type="ECO:0000313" key="3">
    <source>
        <dbReference type="Proteomes" id="UP001175000"/>
    </source>
</evidence>
<dbReference type="Proteomes" id="UP001175000">
    <property type="component" value="Unassembled WGS sequence"/>
</dbReference>